<dbReference type="AlphaFoldDB" id="A0A226EPI1"/>
<organism evidence="1 2">
    <name type="scientific">Folsomia candida</name>
    <name type="common">Springtail</name>
    <dbReference type="NCBI Taxonomy" id="158441"/>
    <lineage>
        <taxon>Eukaryota</taxon>
        <taxon>Metazoa</taxon>
        <taxon>Ecdysozoa</taxon>
        <taxon>Arthropoda</taxon>
        <taxon>Hexapoda</taxon>
        <taxon>Collembola</taxon>
        <taxon>Entomobryomorpha</taxon>
        <taxon>Isotomoidea</taxon>
        <taxon>Isotomidae</taxon>
        <taxon>Proisotominae</taxon>
        <taxon>Folsomia</taxon>
    </lineage>
</organism>
<proteinExistence type="predicted"/>
<dbReference type="Proteomes" id="UP000198287">
    <property type="component" value="Unassembled WGS sequence"/>
</dbReference>
<dbReference type="EMBL" id="LNIX01000002">
    <property type="protein sequence ID" value="OXA59190.1"/>
    <property type="molecule type" value="Genomic_DNA"/>
</dbReference>
<accession>A0A226EPI1</accession>
<comment type="caution">
    <text evidence="1">The sequence shown here is derived from an EMBL/GenBank/DDBJ whole genome shotgun (WGS) entry which is preliminary data.</text>
</comment>
<keyword evidence="2" id="KW-1185">Reference proteome</keyword>
<name>A0A226EPI1_FOLCA</name>
<gene>
    <name evidence="1" type="ORF">Fcan01_04929</name>
</gene>
<reference evidence="1 2" key="1">
    <citation type="submission" date="2015-12" db="EMBL/GenBank/DDBJ databases">
        <title>The genome of Folsomia candida.</title>
        <authorList>
            <person name="Faddeeva A."/>
            <person name="Derks M.F."/>
            <person name="Anvar Y."/>
            <person name="Smit S."/>
            <person name="Van Straalen N."/>
            <person name="Roelofs D."/>
        </authorList>
    </citation>
    <scope>NUCLEOTIDE SEQUENCE [LARGE SCALE GENOMIC DNA]</scope>
    <source>
        <strain evidence="1 2">VU population</strain>
        <tissue evidence="1">Whole body</tissue>
    </source>
</reference>
<evidence type="ECO:0000313" key="1">
    <source>
        <dbReference type="EMBL" id="OXA59190.1"/>
    </source>
</evidence>
<evidence type="ECO:0000313" key="2">
    <source>
        <dbReference type="Proteomes" id="UP000198287"/>
    </source>
</evidence>
<protein>
    <submittedName>
        <fullName evidence="1">Uncharacterized protein</fullName>
    </submittedName>
</protein>
<sequence>MHVKRHLNRLFGSFRSTVKNKRPFVGEAGQSQWELVDHENDLTPKTEVTLAQVGQLGKFGQGSQLDSHKSENYVIPLPAKIVLSSVQTLQNVKKPSLLKRTWSSRSRKNAAIHTTLEENRIPEFLIEENLAGVVEEINATIGLMNQYTLHNSLNYNPSLDVNGFADTTSAIKNESNGIEYYPREDECDDKWWVVANTESTHSFSDPNEFEPRWECFEHDFNKGQDTQETSDTTITECTLEAQAPVEVDTKTFIEAMEANIVSANLTLTLPEMEENRYHFHLPKESTLRRSGRRLYNRILRRKQSEVDKQDPKFYDNIEETKSIGANRSITLTGGWITRSFRKIVRRKNNVGKEITFTDSYNHNSTPQESRNSIKRNQIAVLSKDGPISRRFKKGFRSFGKSMAAASSVMPLPCEHPHPQDTSYPQVYYEDEDAIYEFRRYCQSQEWNRVQKERKYQVGYCQ</sequence>